<feature type="binding site" evidence="20">
    <location>
        <position position="38"/>
    </location>
    <ligand>
        <name>Zn(2+)</name>
        <dbReference type="ChEBI" id="CHEBI:29105"/>
    </ligand>
</feature>
<evidence type="ECO:0000256" key="9">
    <source>
        <dbReference type="ARBA" id="ARBA00022723"/>
    </source>
</evidence>
<evidence type="ECO:0000256" key="3">
    <source>
        <dbReference type="ARBA" id="ARBA00006276"/>
    </source>
</evidence>
<evidence type="ECO:0000256" key="20">
    <source>
        <dbReference type="HAMAP-Rule" id="MF_01395"/>
    </source>
</evidence>
<keyword evidence="14 19" id="KW-0067">ATP-binding</keyword>
<comment type="subunit">
    <text evidence="5">Acetyl-CoA carboxylase is a heterotetramer composed of biotin carboxyl carrier protein (AccB), biotin carboxylase (AccC) and two subunits of ACCase subunit beta/alpha.</text>
</comment>
<feature type="binding site" evidence="20">
    <location>
        <position position="19"/>
    </location>
    <ligand>
        <name>Zn(2+)</name>
        <dbReference type="ChEBI" id="CHEBI:29105"/>
    </ligand>
</feature>
<evidence type="ECO:0000256" key="13">
    <source>
        <dbReference type="ARBA" id="ARBA00022833"/>
    </source>
</evidence>
<dbReference type="Pfam" id="PF17848">
    <property type="entry name" value="Zn_ribbon_ACC"/>
    <property type="match status" value="1"/>
</dbReference>
<dbReference type="Gene3D" id="3.90.226.10">
    <property type="entry name" value="2-enoyl-CoA Hydratase, Chain A, domain 1"/>
    <property type="match status" value="2"/>
</dbReference>
<keyword evidence="11 20" id="KW-0863">Zinc-finger</keyword>
<keyword evidence="6 19" id="KW-0963">Cytoplasm</keyword>
<evidence type="ECO:0000256" key="5">
    <source>
        <dbReference type="ARBA" id="ARBA00011664"/>
    </source>
</evidence>
<protein>
    <recommendedName>
        <fullName evidence="19 20">Multifunctional fusion protein</fullName>
    </recommendedName>
    <domain>
        <recommendedName>
            <fullName evidence="19">Acetyl-coenzyme A carboxylase carboxyl transferase subunit alpha</fullName>
            <shortName evidence="19">ACCase subunit alpha</shortName>
            <shortName evidence="19">Acetyl-CoA carboxylase carboxyltransferase subunit alpha</shortName>
            <ecNumber evidence="19">2.1.3.15</ecNumber>
        </recommendedName>
    </domain>
    <domain>
        <recommendedName>
            <fullName evidence="20">Acetyl-coenzyme A carboxylase carboxyl transferase subunit beta</fullName>
            <shortName evidence="20">ACCase subunit beta</shortName>
            <shortName evidence="20">Acetyl-CoA carboxylase carboxyltransferase subunit beta</shortName>
        </recommendedName>
    </domain>
</protein>
<accession>A0ABP8BCT2</accession>
<keyword evidence="9 20" id="KW-0479">Metal-binding</keyword>
<dbReference type="NCBIfam" id="TIGR00515">
    <property type="entry name" value="accD"/>
    <property type="match status" value="1"/>
</dbReference>
<keyword evidence="7 19" id="KW-0444">Lipid biosynthesis</keyword>
<reference evidence="24" key="1">
    <citation type="journal article" date="2019" name="Int. J. Syst. Evol. Microbiol.">
        <title>The Global Catalogue of Microorganisms (GCM) 10K type strain sequencing project: providing services to taxonomists for standard genome sequencing and annotation.</title>
        <authorList>
            <consortium name="The Broad Institute Genomics Platform"/>
            <consortium name="The Broad Institute Genome Sequencing Center for Infectious Disease"/>
            <person name="Wu L."/>
            <person name="Ma J."/>
        </authorList>
    </citation>
    <scope>NUCLEOTIDE SEQUENCE [LARGE SCALE GENOMIC DNA]</scope>
    <source>
        <strain evidence="24">JCM 17388</strain>
    </source>
</reference>
<dbReference type="PANTHER" id="PTHR42853">
    <property type="entry name" value="ACETYL-COENZYME A CARBOXYLASE CARBOXYL TRANSFERASE SUBUNIT ALPHA"/>
    <property type="match status" value="1"/>
</dbReference>
<comment type="subcellular location">
    <subcellularLocation>
        <location evidence="1 19">Cytoplasm</location>
    </subcellularLocation>
</comment>
<comment type="cofactor">
    <cofactor evidence="20">
        <name>Zn(2+)</name>
        <dbReference type="ChEBI" id="CHEBI:29105"/>
    </cofactor>
    <text evidence="20">Binds 1 zinc ion per subunit.</text>
</comment>
<dbReference type="InterPro" id="IPR029045">
    <property type="entry name" value="ClpP/crotonase-like_dom_sf"/>
</dbReference>
<dbReference type="NCBIfam" id="NF041504">
    <property type="entry name" value="AccA_sub"/>
    <property type="match status" value="1"/>
</dbReference>
<keyword evidence="12 19" id="KW-0276">Fatty acid metabolism</keyword>
<sequence length="557" mass="59811">MDVQTEAPEAAQWTSCPECRELIYVKRFERDLGVCPGCGTHTRLTASQRMAQLLDAGSAVPFEPPATVEDPIGFADSRPYPDRLRQARERTGAAEAITCVTASIMNHPVIAAVMDFRFLGGSLGVGVGERIVRACETALRTRTPLLLVTASGGARMQEGAYSLMQMAKTSQALAELDEAGILTISLVTNPTYGGVAASFATLTDVILAESGARIGFAGPRVIQQTIRQELPEGFQSAEFMQARGFLDAVVPRSALRPVLGALLGVVRPASVPAQAPETVRLIDDPAELPERDPWEVVRLARHEDRPTTLDYVYQLLDDFQELRGDRLSGDCPAIVGGIGRLDGRPIVLVGHQKGHNTAERVARNFGMALPEGYRKAARLMRLADKLGLPVVTLVDTPGAHPGVEAEERGQAWAIAENLRLMSGLGVPIVSVITGEGGSGGALALAVADRVLACANAVYSVISPEGCAAILWKDRAEAPRAAAALRLDARDLLRQGVVDAVVPEPEGGAHENPASAAERLRAALCATLHELTRLNSRELVERRRRRFRRYGNEDARNT</sequence>
<evidence type="ECO:0000259" key="21">
    <source>
        <dbReference type="PROSITE" id="PS50980"/>
    </source>
</evidence>
<dbReference type="PANTHER" id="PTHR42853:SF3">
    <property type="entry name" value="ACETYL-COENZYME A CARBOXYLASE CARBOXYL TRANSFERASE SUBUNIT ALPHA, CHLOROPLASTIC"/>
    <property type="match status" value="1"/>
</dbReference>
<dbReference type="NCBIfam" id="NF004344">
    <property type="entry name" value="PRK05724.1"/>
    <property type="match status" value="1"/>
</dbReference>
<evidence type="ECO:0000256" key="11">
    <source>
        <dbReference type="ARBA" id="ARBA00022771"/>
    </source>
</evidence>
<dbReference type="NCBIfam" id="TIGR00513">
    <property type="entry name" value="accA"/>
    <property type="match status" value="1"/>
</dbReference>
<comment type="catalytic activity">
    <reaction evidence="18 19">
        <text>N(6)-carboxybiotinyl-L-lysyl-[protein] + acetyl-CoA = N(6)-biotinyl-L-lysyl-[protein] + malonyl-CoA</text>
        <dbReference type="Rhea" id="RHEA:54728"/>
        <dbReference type="Rhea" id="RHEA-COMP:10505"/>
        <dbReference type="Rhea" id="RHEA-COMP:10506"/>
        <dbReference type="ChEBI" id="CHEBI:57288"/>
        <dbReference type="ChEBI" id="CHEBI:57384"/>
        <dbReference type="ChEBI" id="CHEBI:83144"/>
        <dbReference type="ChEBI" id="CHEBI:83145"/>
        <dbReference type="EC" id="2.1.3.15"/>
    </reaction>
</comment>
<dbReference type="SUPFAM" id="SSF52096">
    <property type="entry name" value="ClpP/crotonase"/>
    <property type="match status" value="2"/>
</dbReference>
<comment type="similarity">
    <text evidence="19">Belongs to the AccA family.</text>
</comment>
<keyword evidence="8 19" id="KW-0808">Transferase</keyword>
<organism evidence="23 24">
    <name type="scientific">Streptosporangium oxazolinicum</name>
    <dbReference type="NCBI Taxonomy" id="909287"/>
    <lineage>
        <taxon>Bacteria</taxon>
        <taxon>Bacillati</taxon>
        <taxon>Actinomycetota</taxon>
        <taxon>Actinomycetes</taxon>
        <taxon>Streptosporangiales</taxon>
        <taxon>Streptosporangiaceae</taxon>
        <taxon>Streptosporangium</taxon>
    </lineage>
</organism>
<comment type="function">
    <text evidence="17 20">Component of the acetyl coenzyme A carboxylase (ACC) complex. Biotin carboxylase (BC) catalyzes the carboxylation of biotin on its carrier protein (BCCP) and then the CO(2) group is transferred by the transcarboxylase to acetyl-CoA to form malonyl-CoA.</text>
</comment>
<evidence type="ECO:0000256" key="12">
    <source>
        <dbReference type="ARBA" id="ARBA00022832"/>
    </source>
</evidence>
<feature type="binding site" evidence="20">
    <location>
        <position position="35"/>
    </location>
    <ligand>
        <name>Zn(2+)</name>
        <dbReference type="ChEBI" id="CHEBI:29105"/>
    </ligand>
</feature>
<proteinExistence type="inferred from homology"/>
<evidence type="ECO:0000259" key="22">
    <source>
        <dbReference type="PROSITE" id="PS50989"/>
    </source>
</evidence>
<evidence type="ECO:0000256" key="18">
    <source>
        <dbReference type="ARBA" id="ARBA00049152"/>
    </source>
</evidence>
<comment type="similarity">
    <text evidence="3">In the C-terminal section; belongs to the AccA family.</text>
</comment>
<dbReference type="InterPro" id="IPR011763">
    <property type="entry name" value="COA_CT_C"/>
</dbReference>
<comment type="caution">
    <text evidence="23">The sequence shown here is derived from an EMBL/GenBank/DDBJ whole genome shotgun (WGS) entry which is preliminary data.</text>
</comment>
<evidence type="ECO:0000256" key="4">
    <source>
        <dbReference type="ARBA" id="ARBA00010284"/>
    </source>
</evidence>
<evidence type="ECO:0000256" key="7">
    <source>
        <dbReference type="ARBA" id="ARBA00022516"/>
    </source>
</evidence>
<evidence type="ECO:0000256" key="17">
    <source>
        <dbReference type="ARBA" id="ARBA00025280"/>
    </source>
</evidence>
<feature type="domain" description="CoA carboxyltransferase N-terminal" evidence="21">
    <location>
        <begin position="12"/>
        <end position="281"/>
    </location>
</feature>
<evidence type="ECO:0000256" key="19">
    <source>
        <dbReference type="HAMAP-Rule" id="MF_00823"/>
    </source>
</evidence>
<dbReference type="HAMAP" id="MF_00823">
    <property type="entry name" value="AcetylCoA_CT_alpha"/>
    <property type="match status" value="1"/>
</dbReference>
<dbReference type="InterPro" id="IPR000438">
    <property type="entry name" value="Acetyl_CoA_COase_Trfase_b_su"/>
</dbReference>
<keyword evidence="16 19" id="KW-0275">Fatty acid biosynthesis</keyword>
<dbReference type="PROSITE" id="PS50980">
    <property type="entry name" value="COA_CT_NTER"/>
    <property type="match status" value="1"/>
</dbReference>
<dbReference type="EC" id="2.1.3.15" evidence="19"/>
<feature type="domain" description="CoA carboxyltransferase C-terminal" evidence="22">
    <location>
        <begin position="281"/>
        <end position="529"/>
    </location>
</feature>
<keyword evidence="13 20" id="KW-0862">Zinc</keyword>
<dbReference type="Pfam" id="PF03255">
    <property type="entry name" value="ACCA"/>
    <property type="match status" value="1"/>
</dbReference>
<comment type="subunit">
    <text evidence="19">Acetyl-CoA carboxylase is a heterohexamer composed of biotin carboxyl carrier protein (AccB), biotin carboxylase (AccC) and two subunits each of ACCase subunit alpha (AccA) and ACCase subunit beta (AccD).</text>
</comment>
<comment type="pathway">
    <text evidence="2 19">Lipid metabolism; malonyl-CoA biosynthesis; malonyl-CoA from acetyl-CoA: step 1/1.</text>
</comment>
<evidence type="ECO:0000256" key="15">
    <source>
        <dbReference type="ARBA" id="ARBA00023098"/>
    </source>
</evidence>
<dbReference type="InterPro" id="IPR001095">
    <property type="entry name" value="Acetyl_CoA_COase_a_su"/>
</dbReference>
<evidence type="ECO:0000256" key="2">
    <source>
        <dbReference type="ARBA" id="ARBA00004956"/>
    </source>
</evidence>
<dbReference type="InterPro" id="IPR011762">
    <property type="entry name" value="COA_CT_N"/>
</dbReference>
<evidence type="ECO:0000313" key="24">
    <source>
        <dbReference type="Proteomes" id="UP001501251"/>
    </source>
</evidence>
<dbReference type="PROSITE" id="PS50989">
    <property type="entry name" value="COA_CT_CTER"/>
    <property type="match status" value="1"/>
</dbReference>
<comment type="similarity">
    <text evidence="4">In the N-terminal section; belongs to the AccD/PCCB family.</text>
</comment>
<keyword evidence="10 19" id="KW-0547">Nucleotide-binding</keyword>
<dbReference type="HAMAP" id="MF_01395">
    <property type="entry name" value="AcetylCoA_CT_beta"/>
    <property type="match status" value="1"/>
</dbReference>
<keyword evidence="24" id="KW-1185">Reference proteome</keyword>
<evidence type="ECO:0000256" key="14">
    <source>
        <dbReference type="ARBA" id="ARBA00022840"/>
    </source>
</evidence>
<evidence type="ECO:0000256" key="10">
    <source>
        <dbReference type="ARBA" id="ARBA00022741"/>
    </source>
</evidence>
<evidence type="ECO:0000313" key="23">
    <source>
        <dbReference type="EMBL" id="GAA4203616.1"/>
    </source>
</evidence>
<keyword evidence="15 19" id="KW-0443">Lipid metabolism</keyword>
<feature type="zinc finger region" description="C4-type" evidence="20">
    <location>
        <begin position="16"/>
        <end position="38"/>
    </location>
</feature>
<feature type="binding site" evidence="20">
    <location>
        <position position="16"/>
    </location>
    <ligand>
        <name>Zn(2+)</name>
        <dbReference type="ChEBI" id="CHEBI:29105"/>
    </ligand>
</feature>
<evidence type="ECO:0000256" key="16">
    <source>
        <dbReference type="ARBA" id="ARBA00023160"/>
    </source>
</evidence>
<dbReference type="PRINTS" id="PR01069">
    <property type="entry name" value="ACCCTRFRASEA"/>
</dbReference>
<comment type="similarity">
    <text evidence="20">Belongs to the AccD/PCCB family.</text>
</comment>
<dbReference type="EMBL" id="BAABAQ010000013">
    <property type="protein sequence ID" value="GAA4203616.1"/>
    <property type="molecule type" value="Genomic_DNA"/>
</dbReference>
<gene>
    <name evidence="19" type="primary">accA</name>
    <name evidence="20" type="synonym">accD</name>
    <name evidence="23" type="ORF">GCM10022252_61480</name>
</gene>
<dbReference type="Proteomes" id="UP001501251">
    <property type="component" value="Unassembled WGS sequence"/>
</dbReference>
<evidence type="ECO:0000256" key="1">
    <source>
        <dbReference type="ARBA" id="ARBA00004496"/>
    </source>
</evidence>
<name>A0ABP8BCT2_9ACTN</name>
<evidence type="ECO:0000256" key="8">
    <source>
        <dbReference type="ARBA" id="ARBA00022679"/>
    </source>
</evidence>
<comment type="function">
    <text evidence="19">Component of the acetyl coenzyme A carboxylase (ACC) complex. First, biotin carboxylase catalyzes the carboxylation of biotin on its carrier protein (BCCP) and then the CO(2) group is transferred by the carboxyltransferase to acetyl-CoA to form malonyl-CoA.</text>
</comment>
<evidence type="ECO:0000256" key="6">
    <source>
        <dbReference type="ARBA" id="ARBA00022490"/>
    </source>
</evidence>
<dbReference type="InterPro" id="IPR041010">
    <property type="entry name" value="Znf-ACC"/>
</dbReference>